<feature type="domain" description="Transposable element P transposase-like GTP-binding insertion" evidence="2">
    <location>
        <begin position="201"/>
        <end position="317"/>
    </location>
</feature>
<dbReference type="InterPro" id="IPR048365">
    <property type="entry name" value="TNP-like_RNaseH_N"/>
</dbReference>
<feature type="domain" description="Transposable element P transposase-like RNase H" evidence="1">
    <location>
        <begin position="45"/>
        <end position="174"/>
    </location>
</feature>
<reference evidence="3" key="1">
    <citation type="submission" date="2017-05" db="UniProtKB">
        <authorList>
            <consortium name="EnsemblMetazoa"/>
        </authorList>
    </citation>
    <scope>IDENTIFICATION</scope>
</reference>
<evidence type="ECO:0000259" key="2">
    <source>
        <dbReference type="Pfam" id="PF21788"/>
    </source>
</evidence>
<evidence type="ECO:0000313" key="3">
    <source>
        <dbReference type="EnsemblMetazoa" id="Aqu2.1.34724_001"/>
    </source>
</evidence>
<sequence>MQQHHNDIVQLYPKNSFQDIFWKSQYDSAQKDLDSQLLQDSEFISLKEHEKYVGLIGDEMHVKRGLMNDKNTGEFIGYCNLGDINNHLTQLKQYSNNTSQGTCLATSVMVIMIQGLFNSFTFRYASFPTSNLSGEQLVPIFYEAIMRSERCGLKAVSIALDRNSVNRKFIKLVGHQDSPVKQILQSNNTLEVYLISDPPHLKTAHNCLSNPNGTKTSIKIHFNGTPITWKHIRQLYEITTKTTGVTTLLKLIDEHIHLNSFSKMRVDLAAEVCLDYTLSQTVAITVRMHFKEEASETANFLEMMHKFFDLLDVTNYTKWRNDFEIQWLKSEFLVCLEKWEIETKLKSEMKSSDRKKLMLSDETLLGLRTMAYSCIELIHFIFTIPGVRSFLSEHISQDPLKKYFGRQRQSGGNLYRSVKGMKPMKPLFYKALKDKEIDLSSPEAATAKHTATEIIK</sequence>
<organism evidence="3">
    <name type="scientific">Amphimedon queenslandica</name>
    <name type="common">Sponge</name>
    <dbReference type="NCBI Taxonomy" id="400682"/>
    <lineage>
        <taxon>Eukaryota</taxon>
        <taxon>Metazoa</taxon>
        <taxon>Porifera</taxon>
        <taxon>Demospongiae</taxon>
        <taxon>Heteroscleromorpha</taxon>
        <taxon>Haplosclerida</taxon>
        <taxon>Niphatidae</taxon>
        <taxon>Amphimedon</taxon>
    </lineage>
</organism>
<name>A0A1X7V4I6_AMPQE</name>
<evidence type="ECO:0008006" key="4">
    <source>
        <dbReference type="Google" id="ProtNLM"/>
    </source>
</evidence>
<dbReference type="Pfam" id="PF21788">
    <property type="entry name" value="TNP-like_GBD"/>
    <property type="match status" value="1"/>
</dbReference>
<dbReference type="InterPro" id="IPR048366">
    <property type="entry name" value="TNP-like_GBD"/>
</dbReference>
<evidence type="ECO:0000259" key="1">
    <source>
        <dbReference type="Pfam" id="PF21787"/>
    </source>
</evidence>
<accession>A0A1X7V4I6</accession>
<dbReference type="OrthoDB" id="5970031at2759"/>
<dbReference type="Pfam" id="PF21787">
    <property type="entry name" value="TNP-like_RNaseH_N"/>
    <property type="match status" value="1"/>
</dbReference>
<proteinExistence type="predicted"/>
<protein>
    <recommendedName>
        <fullName evidence="4">Transposable element P transposase</fullName>
    </recommendedName>
</protein>
<dbReference type="AlphaFoldDB" id="A0A1X7V4I6"/>
<dbReference type="EnsemblMetazoa" id="Aqu2.1.34724_001">
    <property type="protein sequence ID" value="Aqu2.1.34724_001"/>
    <property type="gene ID" value="Aqu2.1.34724"/>
</dbReference>
<dbReference type="InParanoid" id="A0A1X7V4I6"/>